<dbReference type="GO" id="GO:0006351">
    <property type="term" value="P:DNA-templated transcription"/>
    <property type="evidence" value="ECO:0007669"/>
    <property type="project" value="InterPro"/>
</dbReference>
<keyword evidence="5" id="KW-0804">Transcription</keyword>
<comment type="caution">
    <text evidence="9">The sequence shown here is derived from an EMBL/GenBank/DDBJ whole genome shotgun (WGS) entry which is preliminary data.</text>
</comment>
<evidence type="ECO:0000259" key="8">
    <source>
        <dbReference type="PROSITE" id="PS50048"/>
    </source>
</evidence>
<dbReference type="Pfam" id="PF04082">
    <property type="entry name" value="Fungal_trans"/>
    <property type="match status" value="1"/>
</dbReference>
<dbReference type="GeneID" id="70245198"/>
<evidence type="ECO:0000256" key="6">
    <source>
        <dbReference type="ARBA" id="ARBA00023242"/>
    </source>
</evidence>
<dbReference type="GO" id="GO:0008270">
    <property type="term" value="F:zinc ion binding"/>
    <property type="evidence" value="ECO:0007669"/>
    <property type="project" value="InterPro"/>
</dbReference>
<dbReference type="EMBL" id="JAJTJA010000001">
    <property type="protein sequence ID" value="KAH8705543.1"/>
    <property type="molecule type" value="Genomic_DNA"/>
</dbReference>
<dbReference type="InterPro" id="IPR050815">
    <property type="entry name" value="TF_fung"/>
</dbReference>
<dbReference type="InterPro" id="IPR001138">
    <property type="entry name" value="Zn2Cys6_DnaBD"/>
</dbReference>
<evidence type="ECO:0000256" key="5">
    <source>
        <dbReference type="ARBA" id="ARBA00023163"/>
    </source>
</evidence>
<protein>
    <submittedName>
        <fullName evidence="9">Fungal-specific transcription factor</fullName>
    </submittedName>
</protein>
<dbReference type="PANTHER" id="PTHR47338">
    <property type="entry name" value="ZN(II)2CYS6 TRANSCRIPTION FACTOR (EUROFUNG)-RELATED"/>
    <property type="match status" value="1"/>
</dbReference>
<keyword evidence="3" id="KW-0805">Transcription regulation</keyword>
<dbReference type="GO" id="GO:0003677">
    <property type="term" value="F:DNA binding"/>
    <property type="evidence" value="ECO:0007669"/>
    <property type="project" value="UniProtKB-KW"/>
</dbReference>
<evidence type="ECO:0000256" key="2">
    <source>
        <dbReference type="ARBA" id="ARBA00022723"/>
    </source>
</evidence>
<dbReference type="CDD" id="cd12148">
    <property type="entry name" value="fungal_TF_MHR"/>
    <property type="match status" value="1"/>
</dbReference>
<dbReference type="PANTHER" id="PTHR47338:SF16">
    <property type="entry name" value="TRANSCRIPTION FACTOR, PUTATIVE (AFU_ORTHOLOGUE AFUA_2G09360)-RELATED"/>
    <property type="match status" value="1"/>
</dbReference>
<dbReference type="CDD" id="cd00067">
    <property type="entry name" value="GAL4"/>
    <property type="match status" value="1"/>
</dbReference>
<organism evidence="9 10">
    <name type="scientific">Talaromyces proteolyticus</name>
    <dbReference type="NCBI Taxonomy" id="1131652"/>
    <lineage>
        <taxon>Eukaryota</taxon>
        <taxon>Fungi</taxon>
        <taxon>Dikarya</taxon>
        <taxon>Ascomycota</taxon>
        <taxon>Pezizomycotina</taxon>
        <taxon>Eurotiomycetes</taxon>
        <taxon>Eurotiomycetidae</taxon>
        <taxon>Eurotiales</taxon>
        <taxon>Trichocomaceae</taxon>
        <taxon>Talaromyces</taxon>
        <taxon>Talaromyces sect. Bacilispori</taxon>
    </lineage>
</organism>
<keyword evidence="4" id="KW-0238">DNA-binding</keyword>
<evidence type="ECO:0000313" key="9">
    <source>
        <dbReference type="EMBL" id="KAH8705543.1"/>
    </source>
</evidence>
<evidence type="ECO:0000256" key="7">
    <source>
        <dbReference type="SAM" id="MobiDB-lite"/>
    </source>
</evidence>
<keyword evidence="2" id="KW-0479">Metal-binding</keyword>
<keyword evidence="6" id="KW-0539">Nucleus</keyword>
<dbReference type="PROSITE" id="PS00463">
    <property type="entry name" value="ZN2_CY6_FUNGAL_1"/>
    <property type="match status" value="1"/>
</dbReference>
<accession>A0AAD4L0X3</accession>
<evidence type="ECO:0000313" key="10">
    <source>
        <dbReference type="Proteomes" id="UP001201262"/>
    </source>
</evidence>
<keyword evidence="10" id="KW-1185">Reference proteome</keyword>
<comment type="subcellular location">
    <subcellularLocation>
        <location evidence="1">Nucleus</location>
    </subcellularLocation>
</comment>
<gene>
    <name evidence="9" type="ORF">BGW36DRAFT_367762</name>
</gene>
<feature type="region of interest" description="Disordered" evidence="7">
    <location>
        <begin position="506"/>
        <end position="533"/>
    </location>
</feature>
<proteinExistence type="predicted"/>
<dbReference type="InterPro" id="IPR007219">
    <property type="entry name" value="XnlR_reg_dom"/>
</dbReference>
<evidence type="ECO:0000256" key="3">
    <source>
        <dbReference type="ARBA" id="ARBA00023015"/>
    </source>
</evidence>
<dbReference type="GO" id="GO:0000981">
    <property type="term" value="F:DNA-binding transcription factor activity, RNA polymerase II-specific"/>
    <property type="evidence" value="ECO:0007669"/>
    <property type="project" value="InterPro"/>
</dbReference>
<dbReference type="AlphaFoldDB" id="A0AAD4L0X3"/>
<reference evidence="9" key="1">
    <citation type="submission" date="2021-12" db="EMBL/GenBank/DDBJ databases">
        <title>Convergent genome expansion in fungi linked to evolution of root-endophyte symbiosis.</title>
        <authorList>
            <consortium name="DOE Joint Genome Institute"/>
            <person name="Ke Y.-H."/>
            <person name="Bonito G."/>
            <person name="Liao H.-L."/>
            <person name="Looney B."/>
            <person name="Rojas-Flechas A."/>
            <person name="Nash J."/>
            <person name="Hameed K."/>
            <person name="Schadt C."/>
            <person name="Martin F."/>
            <person name="Crous P.W."/>
            <person name="Miettinen O."/>
            <person name="Magnuson J.K."/>
            <person name="Labbe J."/>
            <person name="Jacobson D."/>
            <person name="Doktycz M.J."/>
            <person name="Veneault-Fourrey C."/>
            <person name="Kuo A."/>
            <person name="Mondo S."/>
            <person name="Calhoun S."/>
            <person name="Riley R."/>
            <person name="Ohm R."/>
            <person name="LaButti K."/>
            <person name="Andreopoulos B."/>
            <person name="Pangilinan J."/>
            <person name="Nolan M."/>
            <person name="Tritt A."/>
            <person name="Clum A."/>
            <person name="Lipzen A."/>
            <person name="Daum C."/>
            <person name="Barry K."/>
            <person name="Grigoriev I.V."/>
            <person name="Vilgalys R."/>
        </authorList>
    </citation>
    <scope>NUCLEOTIDE SEQUENCE</scope>
    <source>
        <strain evidence="9">PMI_201</strain>
    </source>
</reference>
<dbReference type="GO" id="GO:0005634">
    <property type="term" value="C:nucleus"/>
    <property type="evidence" value="ECO:0007669"/>
    <property type="project" value="UniProtKB-SubCell"/>
</dbReference>
<sequence length="533" mass="60294">MRHAIACVQCRRRKKKCYVPQRSNSCCKYCAEKKLCCSLTNSIERLLNSGRNTGPAPGLENHDQSLSPRDTSPVIHDSALLPDLTLQLELARLYFDYIHDQFHTIFHKPSLMNAIEHGTVAPVLIYGIIALSARFSDNVKFKNIPSKHRGLQYAQKCSELLNLRDISLTTVQAALLLGAFWTGEGDPASESVYICVGIHISQLLRLPIRAASTLLEREVDVRVWSTLRMIDVWSSNGMSLPRRLGNEHNELPINELTFLQLTPHDINLGDVSGVFSSSLVAEMVKLNKILAAINELNKNSVEGRTEGQMSEKEVDWLAQQLTDWERDLPDHLRDNAENLSRYASLGLGRVFVAVYCGYYHFGQLLYYRFLQPDSYASCTPNIRAYYALQCKAHAAALCQIIYMSHSTPGCDVLYSMIGHVLVIASTVQIHTLLFSNSDQEIKLSRSRLERNFEILLRLYEIWPCISACLLRLRVFHTACRKSMTTSFVLDRWMLRFLREFGQPVDERKGGEMESDADIPLSLEKIGLSPAPKA</sequence>
<dbReference type="PROSITE" id="PS50048">
    <property type="entry name" value="ZN2_CY6_FUNGAL_2"/>
    <property type="match status" value="1"/>
</dbReference>
<dbReference type="Proteomes" id="UP001201262">
    <property type="component" value="Unassembled WGS sequence"/>
</dbReference>
<name>A0AAD4L0X3_9EURO</name>
<evidence type="ECO:0000256" key="4">
    <source>
        <dbReference type="ARBA" id="ARBA00023125"/>
    </source>
</evidence>
<feature type="domain" description="Zn(2)-C6 fungal-type" evidence="8">
    <location>
        <begin position="6"/>
        <end position="39"/>
    </location>
</feature>
<evidence type="ECO:0000256" key="1">
    <source>
        <dbReference type="ARBA" id="ARBA00004123"/>
    </source>
</evidence>
<dbReference type="RefSeq" id="XP_046078164.1">
    <property type="nucleotide sequence ID" value="XM_046214911.1"/>
</dbReference>
<dbReference type="InterPro" id="IPR036864">
    <property type="entry name" value="Zn2-C6_fun-type_DNA-bd_sf"/>
</dbReference>
<dbReference type="Gene3D" id="4.10.240.10">
    <property type="entry name" value="Zn(2)-C6 fungal-type DNA-binding domain"/>
    <property type="match status" value="1"/>
</dbReference>